<keyword evidence="1" id="KW-0282">Flagellum</keyword>
<sequence>MIQVTRLNGEKFTINAVYIEKVQSLPDTTVTLTSGKKFFVQEDQEEIIRKATSFYQKVGLTRVQSTVGESYE</sequence>
<protein>
    <submittedName>
        <fullName evidence="1">Flagellar protein FlbD</fullName>
    </submittedName>
</protein>
<accession>A0A6G1X327</accession>
<dbReference type="Proteomes" id="UP000480185">
    <property type="component" value="Unassembled WGS sequence"/>
</dbReference>
<gene>
    <name evidence="1" type="ORF">GH754_03510</name>
</gene>
<dbReference type="InterPro" id="IPR009384">
    <property type="entry name" value="SwrD-like"/>
</dbReference>
<name>A0A6G1X327_9BACI</name>
<dbReference type="RefSeq" id="WP_153727349.1">
    <property type="nucleotide sequence ID" value="NZ_WJNH01000002.1"/>
</dbReference>
<dbReference type="PANTHER" id="PTHR39185">
    <property type="entry name" value="SWARMING MOTILITY PROTEIN SWRD"/>
    <property type="match status" value="1"/>
</dbReference>
<proteinExistence type="predicted"/>
<dbReference type="Pfam" id="PF06289">
    <property type="entry name" value="FlbD"/>
    <property type="match status" value="1"/>
</dbReference>
<evidence type="ECO:0000313" key="2">
    <source>
        <dbReference type="Proteomes" id="UP000480185"/>
    </source>
</evidence>
<keyword evidence="1" id="KW-0969">Cilium</keyword>
<keyword evidence="1" id="KW-0966">Cell projection</keyword>
<dbReference type="EMBL" id="WJNH01000002">
    <property type="protein sequence ID" value="MRG85393.1"/>
    <property type="molecule type" value="Genomic_DNA"/>
</dbReference>
<dbReference type="PANTHER" id="PTHR39185:SF1">
    <property type="entry name" value="SWARMING MOTILITY PROTEIN SWRD"/>
    <property type="match status" value="1"/>
</dbReference>
<evidence type="ECO:0000313" key="1">
    <source>
        <dbReference type="EMBL" id="MRG85393.1"/>
    </source>
</evidence>
<dbReference type="OrthoDB" id="9799862at2"/>
<reference evidence="1 2" key="1">
    <citation type="submission" date="2019-11" db="EMBL/GenBank/DDBJ databases">
        <authorList>
            <person name="Li J."/>
        </authorList>
    </citation>
    <scope>NUCLEOTIDE SEQUENCE [LARGE SCALE GENOMIC DNA]</scope>
    <source>
        <strain evidence="1 2">J4</strain>
    </source>
</reference>
<keyword evidence="2" id="KW-1185">Reference proteome</keyword>
<comment type="caution">
    <text evidence="1">The sequence shown here is derived from an EMBL/GenBank/DDBJ whole genome shotgun (WGS) entry which is preliminary data.</text>
</comment>
<dbReference type="AlphaFoldDB" id="A0A6G1X327"/>
<organism evidence="1 2">
    <name type="scientific">Salinibacillus xinjiangensis</name>
    <dbReference type="NCBI Taxonomy" id="1229268"/>
    <lineage>
        <taxon>Bacteria</taxon>
        <taxon>Bacillati</taxon>
        <taxon>Bacillota</taxon>
        <taxon>Bacilli</taxon>
        <taxon>Bacillales</taxon>
        <taxon>Bacillaceae</taxon>
        <taxon>Salinibacillus</taxon>
    </lineage>
</organism>